<keyword evidence="5" id="KW-1185">Reference proteome</keyword>
<evidence type="ECO:0000256" key="1">
    <source>
        <dbReference type="PIRSR" id="PIRSR640198-1"/>
    </source>
</evidence>
<dbReference type="InterPro" id="IPR003812">
    <property type="entry name" value="Fido"/>
</dbReference>
<dbReference type="PANTHER" id="PTHR13504">
    <property type="entry name" value="FIDO DOMAIN-CONTAINING PROTEIN DDB_G0283145"/>
    <property type="match status" value="1"/>
</dbReference>
<evidence type="ECO:0000259" key="3">
    <source>
        <dbReference type="PROSITE" id="PS51459"/>
    </source>
</evidence>
<evidence type="ECO:0000313" key="5">
    <source>
        <dbReference type="Proteomes" id="UP000529310"/>
    </source>
</evidence>
<dbReference type="Gene3D" id="1.10.3290.10">
    <property type="entry name" value="Fido-like domain"/>
    <property type="match status" value="1"/>
</dbReference>
<accession>A0A7W4V3D5</accession>
<comment type="caution">
    <text evidence="4">The sequence shown here is derived from an EMBL/GenBank/DDBJ whole genome shotgun (WGS) entry which is preliminary data.</text>
</comment>
<organism evidence="4 5">
    <name type="scientific">Microbacterium endophyticum</name>
    <dbReference type="NCBI Taxonomy" id="1526412"/>
    <lineage>
        <taxon>Bacteria</taxon>
        <taxon>Bacillati</taxon>
        <taxon>Actinomycetota</taxon>
        <taxon>Actinomycetes</taxon>
        <taxon>Micrococcales</taxon>
        <taxon>Microbacteriaceae</taxon>
        <taxon>Microbacterium</taxon>
    </lineage>
</organism>
<dbReference type="PROSITE" id="PS51459">
    <property type="entry name" value="FIDO"/>
    <property type="match status" value="1"/>
</dbReference>
<sequence>MTLDPGYGETPLPFDELDALTPAAREALEEPITKAAVYDLEQAVEAEATEQLITDVLEDRLGLDELLSDHFLRDLHQRLYGDVWIWAGTHRRHLFNLGVDPAYIALDLRTSIETIQYRWDHTEDWTPRELGVAVHAECVRIHPFTDGNGRSTRLYADLTFLAAQESEDVEMYDWSIDKKSYVALLREYDINRDPKPLAAFIPTYKL</sequence>
<keyword evidence="2" id="KW-0067">ATP-binding</keyword>
<dbReference type="SUPFAM" id="SSF140931">
    <property type="entry name" value="Fic-like"/>
    <property type="match status" value="1"/>
</dbReference>
<dbReference type="RefSeq" id="WP_165138644.1">
    <property type="nucleotide sequence ID" value="NZ_CP049255.1"/>
</dbReference>
<dbReference type="GO" id="GO:0005524">
    <property type="term" value="F:ATP binding"/>
    <property type="evidence" value="ECO:0007669"/>
    <property type="project" value="UniProtKB-KW"/>
</dbReference>
<evidence type="ECO:0000256" key="2">
    <source>
        <dbReference type="PIRSR" id="PIRSR640198-2"/>
    </source>
</evidence>
<gene>
    <name evidence="4" type="ORF">FHX49_001711</name>
</gene>
<dbReference type="EMBL" id="JACHWQ010000004">
    <property type="protein sequence ID" value="MBB2976141.1"/>
    <property type="molecule type" value="Genomic_DNA"/>
</dbReference>
<dbReference type="AlphaFoldDB" id="A0A7W4V3D5"/>
<feature type="binding site" evidence="2">
    <location>
        <begin position="146"/>
        <end position="153"/>
    </location>
    <ligand>
        <name>ATP</name>
        <dbReference type="ChEBI" id="CHEBI:30616"/>
    </ligand>
</feature>
<dbReference type="InterPro" id="IPR036597">
    <property type="entry name" value="Fido-like_dom_sf"/>
</dbReference>
<protein>
    <submittedName>
        <fullName evidence="4">Fido (Protein-threonine AMPylation protein)</fullName>
    </submittedName>
</protein>
<feature type="active site" evidence="1">
    <location>
        <position position="142"/>
    </location>
</feature>
<keyword evidence="2" id="KW-0547">Nucleotide-binding</keyword>
<dbReference type="InterPro" id="IPR040198">
    <property type="entry name" value="Fido_containing"/>
</dbReference>
<dbReference type="PANTHER" id="PTHR13504:SF39">
    <property type="entry name" value="CELL FILAMENTATION PROTEIN"/>
    <property type="match status" value="1"/>
</dbReference>
<dbReference type="Pfam" id="PF02661">
    <property type="entry name" value="Fic"/>
    <property type="match status" value="1"/>
</dbReference>
<feature type="domain" description="Fido" evidence="3">
    <location>
        <begin position="67"/>
        <end position="203"/>
    </location>
</feature>
<evidence type="ECO:0000313" key="4">
    <source>
        <dbReference type="EMBL" id="MBB2976141.1"/>
    </source>
</evidence>
<proteinExistence type="predicted"/>
<reference evidence="4 5" key="1">
    <citation type="submission" date="2020-08" db="EMBL/GenBank/DDBJ databases">
        <title>Sequencing the genomes of 1000 actinobacteria strains.</title>
        <authorList>
            <person name="Klenk H.-P."/>
        </authorList>
    </citation>
    <scope>NUCLEOTIDE SEQUENCE [LARGE SCALE GENOMIC DNA]</scope>
    <source>
        <strain evidence="4 5">DSM 27099</strain>
    </source>
</reference>
<dbReference type="Proteomes" id="UP000529310">
    <property type="component" value="Unassembled WGS sequence"/>
</dbReference>
<name>A0A7W4V3D5_9MICO</name>